<feature type="compositionally biased region" description="Polar residues" evidence="2">
    <location>
        <begin position="1454"/>
        <end position="1464"/>
    </location>
</feature>
<dbReference type="InterPro" id="IPR000331">
    <property type="entry name" value="Rap/Ran_GAP_dom"/>
</dbReference>
<gene>
    <name evidence="4" type="ORF">HGRIS_006581</name>
</gene>
<dbReference type="EMBL" id="JASNQZ010000010">
    <property type="protein sequence ID" value="KAL0952291.1"/>
    <property type="molecule type" value="Genomic_DNA"/>
</dbReference>
<feature type="region of interest" description="Disordered" evidence="2">
    <location>
        <begin position="1529"/>
        <end position="1590"/>
    </location>
</feature>
<dbReference type="InterPro" id="IPR027107">
    <property type="entry name" value="Tuberin/Ral-act_asu"/>
</dbReference>
<feature type="region of interest" description="Disordered" evidence="2">
    <location>
        <begin position="785"/>
        <end position="828"/>
    </location>
</feature>
<proteinExistence type="predicted"/>
<dbReference type="PANTHER" id="PTHR10063:SF0">
    <property type="entry name" value="TUBERIN"/>
    <property type="match status" value="1"/>
</dbReference>
<dbReference type="Gene3D" id="3.40.50.11210">
    <property type="entry name" value="Rap/Ran-GAP"/>
    <property type="match status" value="1"/>
</dbReference>
<dbReference type="Proteomes" id="UP001556367">
    <property type="component" value="Unassembled WGS sequence"/>
</dbReference>
<name>A0ABR3J9D0_9AGAR</name>
<dbReference type="PROSITE" id="PS50085">
    <property type="entry name" value="RAPGAP"/>
    <property type="match status" value="1"/>
</dbReference>
<feature type="compositionally biased region" description="Polar residues" evidence="2">
    <location>
        <begin position="1031"/>
        <end position="1049"/>
    </location>
</feature>
<dbReference type="Pfam" id="PF02145">
    <property type="entry name" value="Rap_GAP"/>
    <property type="match status" value="1"/>
</dbReference>
<evidence type="ECO:0000313" key="4">
    <source>
        <dbReference type="EMBL" id="KAL0952291.1"/>
    </source>
</evidence>
<comment type="caution">
    <text evidence="4">The sequence shown here is derived from an EMBL/GenBank/DDBJ whole genome shotgun (WGS) entry which is preliminary data.</text>
</comment>
<dbReference type="InterPro" id="IPR024584">
    <property type="entry name" value="Tuberin_N"/>
</dbReference>
<evidence type="ECO:0000256" key="1">
    <source>
        <dbReference type="ARBA" id="ARBA00022468"/>
    </source>
</evidence>
<organism evidence="4 5">
    <name type="scientific">Hohenbuehelia grisea</name>
    <dbReference type="NCBI Taxonomy" id="104357"/>
    <lineage>
        <taxon>Eukaryota</taxon>
        <taxon>Fungi</taxon>
        <taxon>Dikarya</taxon>
        <taxon>Basidiomycota</taxon>
        <taxon>Agaricomycotina</taxon>
        <taxon>Agaricomycetes</taxon>
        <taxon>Agaricomycetidae</taxon>
        <taxon>Agaricales</taxon>
        <taxon>Pleurotineae</taxon>
        <taxon>Pleurotaceae</taxon>
        <taxon>Hohenbuehelia</taxon>
    </lineage>
</organism>
<dbReference type="Pfam" id="PF11864">
    <property type="entry name" value="DUF3384"/>
    <property type="match status" value="1"/>
</dbReference>
<feature type="compositionally biased region" description="Low complexity" evidence="2">
    <location>
        <begin position="574"/>
        <end position="590"/>
    </location>
</feature>
<protein>
    <recommendedName>
        <fullName evidence="3">Rap-GAP domain-containing protein</fullName>
    </recommendedName>
</protein>
<feature type="compositionally biased region" description="Polar residues" evidence="2">
    <location>
        <begin position="1"/>
        <end position="11"/>
    </location>
</feature>
<sequence length="1886" mass="206753">MSRPRSSTKSFNPPWNWKNNNKSPPPPPPKLDINELLEALSPPNVPSPQRARDLANALHAQHTLPQPSSIASLLFHLCSQDVPSALQAAGFDILAAYAENTDAPPFHTSDRLAFFQLFAQPEPEWTSDLWEPRLKALRALTKDGKDIAGFEPLLLPVLKAWISAAFHPLLAQTRIPDINERLDRERSIDVFAHFIAAVLDHNDSAALVTDASFADLLLFYQHLVHRALNIPLAAASPYPHSPIVETSPRTHRRGQSSASLPSLPSPTIPGVPYTPAFSKHPADVACSIYLDYFLKRAATLAPQALDSVLPLLFRAHAFYASALPRLAANPLPPAHTPGVDATMEERITSALAQLLGGPYASTCAVILRRQLLPSTPSSDSENLHPLFPALQTALGALRTLRTQIRAALIQRLMRAYAPEDTNPLAHAHNKRVPPVDTGIARDVPTVARAVQGWTAVQPVPEDPGGGEPIIPIDHVVWAPLERAKERFMEEAAGLLRDVFQERDARADNEAAFDDDEAAAVGQTLYELAGYILSCRAPPGYAITLPLAQPHDAPTPFLRTLSALLAREHAPSYLDSASPSTSTPTASPDADSSMHRRTTNLIPRLSTTLLRLAPRLADADTARLPPALLTQCALVPGDPEWLANWDVLLDAPALCGVANTRYEGDVFPRPLTRAAVMNALREVHSDLRDMPRFRRPLVESVLRFARVDFAVCYSNEDTDGGVGDDGAWQILADEVVLRTQEGDHGDVAEYLDLLFQVARSDDSHIAHAEVFAPRHDLADADSVDTATLETPTPLPLPPSNTVSPILSRMQSEYQSLSRERDKDSAKSPLPSVMSLLTSLAGSATSSRSPSVSLAGAAQALHHHHTPEGAPPPVAQYPAFVPRSVTATAALVSAFHQLAFMLPALAPGTDGLASAPPETRAALALAFTIYDRLLNEVLAANAGADPRARIAVLQFFMRVRADRDHRLEFDSGPEYDREGLIKMLAGLIGRAELSESEVGSGGLSARRSRARTQERDLGRRASSRGRGNAPSSVGASRSQSRVPPPSTSTVRGTRPVLGAGAVWPAAPETLAYDTPAWRIPEMLPFALAKLPAMPSEALVSYDPDGPDGARPVLQISQYLDMLVEILETEADWDVLAYVLCHLPTQLANKHLFCGPQCRATITRLALLLARGILTADSAAGIGGAIPPSRWPPGLKARDAKGLAFHALSVLVSYRQCFDTATRHLLVEVFHSGLDSGQPATIKCCLHALALAAFELPSSLTKCLSRVLQKLAQIMSNPRMAVHILAFLSIIGSDSCRALHANFTEAEYKMIFGVALQYLQHHNRIRARAREREAMASAEEEPRVEDDEVDSGLGMSWALSQHVRILSYYVVYLWFLALRLEDRPRHVSYITRQLLIANEGCVDVDEPTEVAFDWLARYTYASADPRPTRSLLGDLVVNPTRRDKSNTDNSSDEVVGGSSNRDQSQPAISEKTWLVGNAVLTVRTLERRGWIEVLTRRPSGFTKLLCRVENVPMVGPGDVDPDFISVAAGIMMDRDPPRPESSQDENVTPTNPQGTQTLDVLPTPDEVEDPPRPDPITGYVWSGSAPSQRRKEVSIDPSFLPLQLSAYPDRRNPQETRQMVPPAMLSKFFTNLDRIPVIDTHKVGILYVSPGQTNESDILRNTHGSPAYTRFLEGLGRLIDLRGQVDVYAGGLNPDEDGAYAYAWWDDIGQILYHTATMMPSDPNDPQLINKKRHIGNDFVRIVWNDSGLPYRFDTLSTQFQFANIVIEPHSVGAIAAFSNNKHENEYFKLTVQRAPGMPEFVPVSHFKIISAESLPLLVRQLSLLADWFASVFERTQNDTARVEMRTNWHARLDVIRRLRAQLPAPEMPEDPGQGILSQEVYRDFTTTL</sequence>
<feature type="region of interest" description="Disordered" evidence="2">
    <location>
        <begin position="1429"/>
        <end position="1465"/>
    </location>
</feature>
<reference evidence="5" key="1">
    <citation type="submission" date="2024-06" db="EMBL/GenBank/DDBJ databases">
        <title>Multi-omics analyses provide insights into the biosynthesis of the anticancer antibiotic pleurotin in Hohenbuehelia grisea.</title>
        <authorList>
            <person name="Weaver J.A."/>
            <person name="Alberti F."/>
        </authorList>
    </citation>
    <scope>NUCLEOTIDE SEQUENCE [LARGE SCALE GENOMIC DNA]</scope>
    <source>
        <strain evidence="5">T-177</strain>
    </source>
</reference>
<keyword evidence="1" id="KW-0343">GTPase activation</keyword>
<dbReference type="PANTHER" id="PTHR10063">
    <property type="entry name" value="TUBERIN"/>
    <property type="match status" value="1"/>
</dbReference>
<dbReference type="InterPro" id="IPR035974">
    <property type="entry name" value="Rap/Ran-GAP_sf"/>
</dbReference>
<accession>A0ABR3J9D0</accession>
<feature type="compositionally biased region" description="Low complexity" evidence="2">
    <location>
        <begin position="12"/>
        <end position="22"/>
    </location>
</feature>
<feature type="region of interest" description="Disordered" evidence="2">
    <location>
        <begin position="1"/>
        <end position="33"/>
    </location>
</feature>
<dbReference type="InterPro" id="IPR018515">
    <property type="entry name" value="Tuberin-type_domain"/>
</dbReference>
<feature type="region of interest" description="Disordered" evidence="2">
    <location>
        <begin position="571"/>
        <end position="596"/>
    </location>
</feature>
<feature type="region of interest" description="Disordered" evidence="2">
    <location>
        <begin position="846"/>
        <end position="873"/>
    </location>
</feature>
<feature type="compositionally biased region" description="Polar residues" evidence="2">
    <location>
        <begin position="798"/>
        <end position="815"/>
    </location>
</feature>
<dbReference type="Pfam" id="PF03542">
    <property type="entry name" value="Tuberin"/>
    <property type="match status" value="1"/>
</dbReference>
<feature type="compositionally biased region" description="Polar residues" evidence="2">
    <location>
        <begin position="1541"/>
        <end position="1555"/>
    </location>
</feature>
<feature type="region of interest" description="Disordered" evidence="2">
    <location>
        <begin position="996"/>
        <end position="1052"/>
    </location>
</feature>
<evidence type="ECO:0000256" key="2">
    <source>
        <dbReference type="SAM" id="MobiDB-lite"/>
    </source>
</evidence>
<feature type="region of interest" description="Disordered" evidence="2">
    <location>
        <begin position="243"/>
        <end position="266"/>
    </location>
</feature>
<dbReference type="SUPFAM" id="SSF111347">
    <property type="entry name" value="Rap/Ran-GAP"/>
    <property type="match status" value="1"/>
</dbReference>
<feature type="domain" description="Rap-GAP" evidence="3">
    <location>
        <begin position="1626"/>
        <end position="1852"/>
    </location>
</feature>
<evidence type="ECO:0000313" key="5">
    <source>
        <dbReference type="Proteomes" id="UP001556367"/>
    </source>
</evidence>
<evidence type="ECO:0000259" key="3">
    <source>
        <dbReference type="PROSITE" id="PS50085"/>
    </source>
</evidence>
<feature type="compositionally biased region" description="Low complexity" evidence="2">
    <location>
        <begin position="846"/>
        <end position="858"/>
    </location>
</feature>
<keyword evidence="5" id="KW-1185">Reference proteome</keyword>